<dbReference type="EMBL" id="CAXLJM020000007">
    <property type="protein sequence ID" value="CAL8072141.1"/>
    <property type="molecule type" value="Genomic_DNA"/>
</dbReference>
<evidence type="ECO:0000313" key="22">
    <source>
        <dbReference type="EMBL" id="CAL8072141.1"/>
    </source>
</evidence>
<evidence type="ECO:0000256" key="1">
    <source>
        <dbReference type="ARBA" id="ARBA00001936"/>
    </source>
</evidence>
<dbReference type="PANTHER" id="PTHR46420">
    <property type="entry name" value="BETA-1,4-GLUCURONYLTRANSFERASE 1"/>
    <property type="match status" value="1"/>
</dbReference>
<dbReference type="Proteomes" id="UP001642540">
    <property type="component" value="Unassembled WGS sequence"/>
</dbReference>
<evidence type="ECO:0000256" key="19">
    <source>
        <dbReference type="ARBA" id="ARBA00033291"/>
    </source>
</evidence>
<gene>
    <name evidence="22" type="ORF">ODALV1_LOCUS2021</name>
</gene>
<evidence type="ECO:0000256" key="12">
    <source>
        <dbReference type="ARBA" id="ARBA00023034"/>
    </source>
</evidence>
<evidence type="ECO:0000256" key="9">
    <source>
        <dbReference type="ARBA" id="ARBA00022723"/>
    </source>
</evidence>
<comment type="pathway">
    <text evidence="3">Protein modification; protein glycosylation.</text>
</comment>
<keyword evidence="8 21" id="KW-0812">Transmembrane</keyword>
<evidence type="ECO:0000256" key="10">
    <source>
        <dbReference type="ARBA" id="ARBA00022968"/>
    </source>
</evidence>
<evidence type="ECO:0000256" key="5">
    <source>
        <dbReference type="ARBA" id="ARBA00017962"/>
    </source>
</evidence>
<comment type="subcellular location">
    <subcellularLocation>
        <location evidence="2">Golgi apparatus membrane</location>
        <topology evidence="2">Single-pass type II membrane protein</topology>
    </subcellularLocation>
</comment>
<proteinExistence type="inferred from homology"/>
<evidence type="ECO:0000256" key="8">
    <source>
        <dbReference type="ARBA" id="ARBA00022692"/>
    </source>
</evidence>
<sequence>MEKICFFVRPRFLCRNLPLVVLLSIVTLLSILVTHQVIQDRPNINSINFNHNENQNVQEWERDGGVVYSSFASESICTLNGLLPELPFGRSRFDNKRIIRIFDYIRTGKNWENLVTQYNVCLATQSSLDRIKYLPQLLSTWRGPVSLAVYITNEEEWLMLNVYTRFLERCYPSFRDQVSIHLAVPSSLDQFCFKENVLDTWEKNRTVIENKECHEATDLMQLLTSTFPITGSAKLALKEVYPQNHMRNLARKGCTSDWTYSTDVDLIPSEGLAENLQEFYNELKENGIKCEKCAYVIPTFELEETQPFPKTKRELIAYVQSGSARQFHGKYYSTAHNATNYPLYVSQCYKLYV</sequence>
<dbReference type="Pfam" id="PF13896">
    <property type="entry name" value="Glyco_transf_49"/>
    <property type="match status" value="1"/>
</dbReference>
<reference evidence="22 23" key="1">
    <citation type="submission" date="2024-08" db="EMBL/GenBank/DDBJ databases">
        <authorList>
            <person name="Cucini C."/>
            <person name="Frati F."/>
        </authorList>
    </citation>
    <scope>NUCLEOTIDE SEQUENCE [LARGE SCALE GENOMIC DNA]</scope>
</reference>
<evidence type="ECO:0000256" key="6">
    <source>
        <dbReference type="ARBA" id="ARBA00022676"/>
    </source>
</evidence>
<evidence type="ECO:0000256" key="13">
    <source>
        <dbReference type="ARBA" id="ARBA00023136"/>
    </source>
</evidence>
<evidence type="ECO:0000256" key="7">
    <source>
        <dbReference type="ARBA" id="ARBA00022679"/>
    </source>
</evidence>
<evidence type="ECO:0000256" key="14">
    <source>
        <dbReference type="ARBA" id="ARBA00023180"/>
    </source>
</evidence>
<evidence type="ECO:0000256" key="17">
    <source>
        <dbReference type="ARBA" id="ARBA00032175"/>
    </source>
</evidence>
<evidence type="ECO:0000256" key="4">
    <source>
        <dbReference type="ARBA" id="ARBA00008539"/>
    </source>
</evidence>
<name>A0ABP1PNL7_9HEXA</name>
<keyword evidence="12" id="KW-0333">Golgi apparatus</keyword>
<keyword evidence="9" id="KW-0479">Metal-binding</keyword>
<evidence type="ECO:0000313" key="23">
    <source>
        <dbReference type="Proteomes" id="UP001642540"/>
    </source>
</evidence>
<evidence type="ECO:0000256" key="16">
    <source>
        <dbReference type="ARBA" id="ARBA00030723"/>
    </source>
</evidence>
<keyword evidence="6" id="KW-0328">Glycosyltransferase</keyword>
<dbReference type="InterPro" id="IPR043189">
    <property type="entry name" value="B4GAT1"/>
</dbReference>
<evidence type="ECO:0000256" key="15">
    <source>
        <dbReference type="ARBA" id="ARBA00023211"/>
    </source>
</evidence>
<keyword evidence="7" id="KW-0808">Transferase</keyword>
<comment type="cofactor">
    <cofactor evidence="1">
        <name>Mn(2+)</name>
        <dbReference type="ChEBI" id="CHEBI:29035"/>
    </cofactor>
</comment>
<organism evidence="22 23">
    <name type="scientific">Orchesella dallaii</name>
    <dbReference type="NCBI Taxonomy" id="48710"/>
    <lineage>
        <taxon>Eukaryota</taxon>
        <taxon>Metazoa</taxon>
        <taxon>Ecdysozoa</taxon>
        <taxon>Arthropoda</taxon>
        <taxon>Hexapoda</taxon>
        <taxon>Collembola</taxon>
        <taxon>Entomobryomorpha</taxon>
        <taxon>Entomobryoidea</taxon>
        <taxon>Orchesellidae</taxon>
        <taxon>Orchesellinae</taxon>
        <taxon>Orchesella</taxon>
    </lineage>
</organism>
<keyword evidence="13 21" id="KW-0472">Membrane</keyword>
<keyword evidence="15" id="KW-0464">Manganese</keyword>
<comment type="similarity">
    <text evidence="4">Belongs to the glycosyltransferase 49 family.</text>
</comment>
<evidence type="ECO:0000256" key="21">
    <source>
        <dbReference type="SAM" id="Phobius"/>
    </source>
</evidence>
<dbReference type="PANTHER" id="PTHR46420:SF1">
    <property type="entry name" value="BETA-1,4-GLUCURONYLTRANSFERASE 1"/>
    <property type="match status" value="1"/>
</dbReference>
<evidence type="ECO:0000256" key="3">
    <source>
        <dbReference type="ARBA" id="ARBA00004922"/>
    </source>
</evidence>
<evidence type="ECO:0000256" key="20">
    <source>
        <dbReference type="ARBA" id="ARBA00047852"/>
    </source>
</evidence>
<feature type="transmembrane region" description="Helical" evidence="21">
    <location>
        <begin position="12"/>
        <end position="33"/>
    </location>
</feature>
<comment type="caution">
    <text evidence="22">The sequence shown here is derived from an EMBL/GenBank/DDBJ whole genome shotgun (WGS) entry which is preliminary data.</text>
</comment>
<keyword evidence="23" id="KW-1185">Reference proteome</keyword>
<comment type="catalytic activity">
    <reaction evidence="20">
        <text>3-O-[beta-D-Xyl-(1-&gt;4)-Rib-ol-P-Rib-ol-P-3-beta-D-GalNAc-(1-&gt;3)-beta-D-GlcNAc-(1-&gt;4)-(O-6-P-alpha-D-Man)]-Thr-[protein] + UDP-alpha-D-glucuronate = 3-O-[beta-D-GlcA-(1-&gt;3)-beta-D-Xyl-(1-&gt;4)-Rib-ol-P-Rib-ol-P-3-beta-D-GalNAc-(1-&gt;3)-beta-D-GlcNAc-(1-&gt;4)-(O-6-P-alpha-D-Man)]-Thr-[protein] + UDP + H(+)</text>
        <dbReference type="Rhea" id="RHEA:46860"/>
        <dbReference type="Rhea" id="RHEA-COMP:15023"/>
        <dbReference type="Rhea" id="RHEA-COMP:17482"/>
        <dbReference type="ChEBI" id="CHEBI:15378"/>
        <dbReference type="ChEBI" id="CHEBI:58052"/>
        <dbReference type="ChEBI" id="CHEBI:58223"/>
        <dbReference type="ChEBI" id="CHEBI:142405"/>
        <dbReference type="ChEBI" id="CHEBI:177336"/>
    </reaction>
</comment>
<keyword evidence="11 21" id="KW-1133">Transmembrane helix</keyword>
<accession>A0ABP1PNL7</accession>
<keyword evidence="10" id="KW-0735">Signal-anchor</keyword>
<protein>
    <recommendedName>
        <fullName evidence="5">Beta-1,4-glucuronyltransferase 1</fullName>
    </recommendedName>
    <alternativeName>
        <fullName evidence="16">I-beta-1,3-N-acetylglucosaminyltransferase</fullName>
    </alternativeName>
    <alternativeName>
        <fullName evidence="19">N-acetyllactosaminide beta-1,3-N-acetylglucosaminyltransferase</fullName>
    </alternativeName>
    <alternativeName>
        <fullName evidence="17">Poly-N-acetyllactosamine extension enzyme</fullName>
    </alternativeName>
    <alternativeName>
        <fullName evidence="18">UDP-GlcNAc:betaGal beta-1,3-N-acetylglucosaminyltransferase 1</fullName>
    </alternativeName>
</protein>
<evidence type="ECO:0000256" key="11">
    <source>
        <dbReference type="ARBA" id="ARBA00022989"/>
    </source>
</evidence>
<evidence type="ECO:0000256" key="18">
    <source>
        <dbReference type="ARBA" id="ARBA00032181"/>
    </source>
</evidence>
<keyword evidence="14" id="KW-0325">Glycoprotein</keyword>
<evidence type="ECO:0000256" key="2">
    <source>
        <dbReference type="ARBA" id="ARBA00004323"/>
    </source>
</evidence>